<evidence type="ECO:0000313" key="2">
    <source>
        <dbReference type="Proteomes" id="UP000323426"/>
    </source>
</evidence>
<gene>
    <name evidence="1" type="ORF">F0145_11775</name>
</gene>
<protein>
    <submittedName>
        <fullName evidence="1">Uncharacterized protein</fullName>
    </submittedName>
</protein>
<keyword evidence="2" id="KW-1185">Reference proteome</keyword>
<accession>A0A5M6DME5</accession>
<dbReference type="RefSeq" id="WP_150088603.1">
    <property type="nucleotide sequence ID" value="NZ_VWSF01000007.1"/>
</dbReference>
<organism evidence="1 2">
    <name type="scientific">Adhaeribacter rhizoryzae</name>
    <dbReference type="NCBI Taxonomy" id="2607907"/>
    <lineage>
        <taxon>Bacteria</taxon>
        <taxon>Pseudomonadati</taxon>
        <taxon>Bacteroidota</taxon>
        <taxon>Cytophagia</taxon>
        <taxon>Cytophagales</taxon>
        <taxon>Hymenobacteraceae</taxon>
        <taxon>Adhaeribacter</taxon>
    </lineage>
</organism>
<comment type="caution">
    <text evidence="1">The sequence shown here is derived from an EMBL/GenBank/DDBJ whole genome shotgun (WGS) entry which is preliminary data.</text>
</comment>
<dbReference type="AlphaFoldDB" id="A0A5M6DME5"/>
<evidence type="ECO:0000313" key="1">
    <source>
        <dbReference type="EMBL" id="KAA5546555.1"/>
    </source>
</evidence>
<proteinExistence type="predicted"/>
<name>A0A5M6DME5_9BACT</name>
<reference evidence="1 2" key="1">
    <citation type="submission" date="2019-09" db="EMBL/GenBank/DDBJ databases">
        <title>Genome sequence and assembly of Adhaeribacter sp.</title>
        <authorList>
            <person name="Chhetri G."/>
        </authorList>
    </citation>
    <scope>NUCLEOTIDE SEQUENCE [LARGE SCALE GENOMIC DNA]</scope>
    <source>
        <strain evidence="1 2">DK36</strain>
    </source>
</reference>
<dbReference type="Proteomes" id="UP000323426">
    <property type="component" value="Unassembled WGS sequence"/>
</dbReference>
<dbReference type="EMBL" id="VWSF01000007">
    <property type="protein sequence ID" value="KAA5546555.1"/>
    <property type="molecule type" value="Genomic_DNA"/>
</dbReference>
<sequence>MTLEDFKATLAQDTPPKGLSKELQALWYDGKGNWHQSHEIIQEVNTPTHCLIHAYLHRKEGDNWNANYWYNKAGRKMPKESLAAEWENISREMLDK</sequence>